<name>A0ABU1K5E2_9FLAO</name>
<dbReference type="RefSeq" id="WP_309727722.1">
    <property type="nucleotide sequence ID" value="NZ_JAVDQA010000003.1"/>
</dbReference>
<organism evidence="1 2">
    <name type="scientific">Mesonia maritima</name>
    <dbReference type="NCBI Taxonomy" id="1793873"/>
    <lineage>
        <taxon>Bacteria</taxon>
        <taxon>Pseudomonadati</taxon>
        <taxon>Bacteroidota</taxon>
        <taxon>Flavobacteriia</taxon>
        <taxon>Flavobacteriales</taxon>
        <taxon>Flavobacteriaceae</taxon>
        <taxon>Mesonia</taxon>
    </lineage>
</organism>
<evidence type="ECO:0000313" key="2">
    <source>
        <dbReference type="Proteomes" id="UP001257659"/>
    </source>
</evidence>
<dbReference type="EMBL" id="JAVDQA010000003">
    <property type="protein sequence ID" value="MDR6300828.1"/>
    <property type="molecule type" value="Genomic_DNA"/>
</dbReference>
<sequence>MAYLGKNNRITGSLGDLVFRTVNGKTIVQRKPEKNQVKQTERTKKASSDFGRASTLAKKIRIGLKLYSRGFADSKSFYRLRTRLQLAARTDNPAPIGEKKLWGGKPKLLEGFEFNEHSPYERYCRLTMSEIVLSTQKLHFKLDAFKPKKAITWPAKAEKAELCFWMSVHRQKDDLPIQEELFKLAVSSDDETIPETTFTSKTLESPAMVYLWSGILYYQYDALLGWVCMNHKALHPLRLQKVVKS</sequence>
<comment type="caution">
    <text evidence="1">The sequence shown here is derived from an EMBL/GenBank/DDBJ whole genome shotgun (WGS) entry which is preliminary data.</text>
</comment>
<reference evidence="1 2" key="1">
    <citation type="submission" date="2023-07" db="EMBL/GenBank/DDBJ databases">
        <title>Genomic Encyclopedia of Type Strains, Phase IV (KMG-IV): sequencing the most valuable type-strain genomes for metagenomic binning, comparative biology and taxonomic classification.</title>
        <authorList>
            <person name="Goeker M."/>
        </authorList>
    </citation>
    <scope>NUCLEOTIDE SEQUENCE [LARGE SCALE GENOMIC DNA]</scope>
    <source>
        <strain evidence="1 2">DSM 102814</strain>
    </source>
</reference>
<evidence type="ECO:0000313" key="1">
    <source>
        <dbReference type="EMBL" id="MDR6300828.1"/>
    </source>
</evidence>
<proteinExistence type="predicted"/>
<gene>
    <name evidence="1" type="ORF">GGR31_001471</name>
</gene>
<dbReference type="Proteomes" id="UP001257659">
    <property type="component" value="Unassembled WGS sequence"/>
</dbReference>
<accession>A0ABU1K5E2</accession>
<protein>
    <submittedName>
        <fullName evidence="1">Uncharacterized protein</fullName>
    </submittedName>
</protein>
<keyword evidence="2" id="KW-1185">Reference proteome</keyword>